<name>A0A507FE69_9FUNG</name>
<evidence type="ECO:0000313" key="3">
    <source>
        <dbReference type="Proteomes" id="UP000320333"/>
    </source>
</evidence>
<accession>A0A507FE69</accession>
<evidence type="ECO:0000256" key="1">
    <source>
        <dbReference type="SAM" id="Phobius"/>
    </source>
</evidence>
<dbReference type="Proteomes" id="UP000320333">
    <property type="component" value="Unassembled WGS sequence"/>
</dbReference>
<reference evidence="2 3" key="1">
    <citation type="journal article" date="2019" name="Sci. Rep.">
        <title>Comparative genomics of chytrid fungi reveal insights into the obligate biotrophic and pathogenic lifestyle of Synchytrium endobioticum.</title>
        <authorList>
            <person name="van de Vossenberg B.T.L.H."/>
            <person name="Warris S."/>
            <person name="Nguyen H.D.T."/>
            <person name="van Gent-Pelzer M.P.E."/>
            <person name="Joly D.L."/>
            <person name="van de Geest H.C."/>
            <person name="Bonants P.J.M."/>
            <person name="Smith D.S."/>
            <person name="Levesque C.A."/>
            <person name="van der Lee T.A.J."/>
        </authorList>
    </citation>
    <scope>NUCLEOTIDE SEQUENCE [LARGE SCALE GENOMIC DNA]</scope>
    <source>
        <strain evidence="2 3">CBS 675.73</strain>
    </source>
</reference>
<evidence type="ECO:0008006" key="4">
    <source>
        <dbReference type="Google" id="ProtNLM"/>
    </source>
</evidence>
<keyword evidence="1" id="KW-0812">Transmembrane</keyword>
<keyword evidence="3" id="KW-1185">Reference proteome</keyword>
<proteinExistence type="predicted"/>
<dbReference type="Pfam" id="PF06522">
    <property type="entry name" value="B12D"/>
    <property type="match status" value="1"/>
</dbReference>
<protein>
    <recommendedName>
        <fullName evidence="4">NADH dehydrogenase [ubiquinone] 1 alpha subcomplex subunit 4</fullName>
    </recommendedName>
</protein>
<dbReference type="EMBL" id="QEAP01000126">
    <property type="protein sequence ID" value="TPX74422.1"/>
    <property type="molecule type" value="Genomic_DNA"/>
</dbReference>
<evidence type="ECO:0000313" key="2">
    <source>
        <dbReference type="EMBL" id="TPX74422.1"/>
    </source>
</evidence>
<comment type="caution">
    <text evidence="2">The sequence shown here is derived from an EMBL/GenBank/DDBJ whole genome shotgun (WGS) entry which is preliminary data.</text>
</comment>
<organism evidence="2 3">
    <name type="scientific">Chytriomyces confervae</name>
    <dbReference type="NCBI Taxonomy" id="246404"/>
    <lineage>
        <taxon>Eukaryota</taxon>
        <taxon>Fungi</taxon>
        <taxon>Fungi incertae sedis</taxon>
        <taxon>Chytridiomycota</taxon>
        <taxon>Chytridiomycota incertae sedis</taxon>
        <taxon>Chytridiomycetes</taxon>
        <taxon>Chytridiales</taxon>
        <taxon>Chytriomycetaceae</taxon>
        <taxon>Chytriomyces</taxon>
    </lineage>
</organism>
<dbReference type="OrthoDB" id="5511684at2759"/>
<dbReference type="InterPro" id="IPR010530">
    <property type="entry name" value="B12D"/>
</dbReference>
<feature type="transmembrane region" description="Helical" evidence="1">
    <location>
        <begin position="12"/>
        <end position="33"/>
    </location>
</feature>
<sequence>MKTAIARNPPVLLLFGAVTFGLGIAGVTGFHAMRNDPTLLLVNKKTNPHPWLDMDQSKNIKFYAVNNKFDKNERKGYHDGI</sequence>
<dbReference type="AlphaFoldDB" id="A0A507FE69"/>
<keyword evidence="1" id="KW-1133">Transmembrane helix</keyword>
<gene>
    <name evidence="2" type="ORF">CcCBS67573_g04310</name>
</gene>
<keyword evidence="1" id="KW-0472">Membrane</keyword>